<name>A0A7M7P322_STRPU</name>
<dbReference type="Gene3D" id="3.30.200.20">
    <property type="entry name" value="Phosphorylase Kinase, domain 1"/>
    <property type="match status" value="1"/>
</dbReference>
<dbReference type="EnsemblMetazoa" id="XM_030989662">
    <property type="protein sequence ID" value="XP_030845522"/>
    <property type="gene ID" value="LOC593097"/>
</dbReference>
<dbReference type="FunFam" id="3.30.200.20:FF:000179">
    <property type="entry name" value="SCY1 like pseudokinase 2"/>
    <property type="match status" value="1"/>
</dbReference>
<dbReference type="AlphaFoldDB" id="A0A7M7P322"/>
<dbReference type="RefSeq" id="XP_030845520.1">
    <property type="nucleotide sequence ID" value="XM_030989660.1"/>
</dbReference>
<dbReference type="OrthoDB" id="79687at2759"/>
<feature type="compositionally biased region" description="Gly residues" evidence="2">
    <location>
        <begin position="894"/>
        <end position="930"/>
    </location>
</feature>
<dbReference type="InterPro" id="IPR051177">
    <property type="entry name" value="CIK-Related_Protein"/>
</dbReference>
<protein>
    <recommendedName>
        <fullName evidence="3">Protein kinase domain-containing protein</fullName>
    </recommendedName>
</protein>
<dbReference type="CDD" id="cd14011">
    <property type="entry name" value="PK_SCY1_like"/>
    <property type="match status" value="1"/>
</dbReference>
<keyword evidence="5" id="KW-1185">Reference proteome</keyword>
<dbReference type="InterPro" id="IPR011009">
    <property type="entry name" value="Kinase-like_dom_sf"/>
</dbReference>
<evidence type="ECO:0000313" key="5">
    <source>
        <dbReference type="Proteomes" id="UP000007110"/>
    </source>
</evidence>
<dbReference type="Pfam" id="PF00069">
    <property type="entry name" value="Pkinase"/>
    <property type="match status" value="1"/>
</dbReference>
<dbReference type="RefSeq" id="XP_030845522.1">
    <property type="nucleotide sequence ID" value="XM_030989662.1"/>
</dbReference>
<dbReference type="PANTHER" id="PTHR12984">
    <property type="entry name" value="SCY1-RELATED S/T PROTEIN KINASE-LIKE"/>
    <property type="match status" value="1"/>
</dbReference>
<sequence>MEMLNKLKSTVGGLIGNPVMREYEIIRHVGSGGPGCLWKIYHAVKRSTKQEAGVFVFEKKLLERFAKRDRDPLLEILRKGSTQLTRLRHPCVLTVQHPLEETRESLAFATEPVFASLANILGCHDNMPSPIPPYIGEHELFEVEIKYGLLQLTDALKFLHNDVHMVHGNITPASIILNSNGAWKLAGFDFVIPSSSPADQPASFPLRELMNDVSAVLQPNLNYLAPEYLLTQSCDTSSDLFSLGMLMYSVINTGKLFHDCNENLSTFKQKSEQLRSLSISLLSSLPDGLKEYVKMLLSTTPTIRPDADQLGKIPYFDDVGAMTLQYVDSLFQQDNQQKAQFFKGLPKVISKLPKRVVQQRVLPCLCKEFMNPDMVPFVLPNVLLIAEQCTDQEYVKLVLPSLKNVFKMQEPVQILLIFMQRMNLLLTKTPSEDIKNHVLPMVYRALESSSAQIQELCLNILPSFAGMIEYNSIKHSIVPRLKKICLETSRLSVRVGCLVSLGKMLEHMDKWFVLDEILPLLMQIPSREPAVLMGILGIIKVSMNHKKLGITKDIAATKVLPFLFPLSIDNNLNLHQFNAYMSVISGLIKLVEKEQRVKLEQLNALQEEQKTSVEFAQKLQASGGNEDVPLSSRGESNNTGGTGVDQMFETFGLDGHTSQNGKNLSGQKQSSSSSKGQASSTGSSTKAPEPAPVRPSQVSLSLEEKQRLQKEQEFQQRLKTQKVIQPVETNKQPSRSAVKDLSGSLAMESGSGIKGRIAGMDSVCTRTGGGGGGGLMSSGIGSMNGSPYHPPPSATSSGSILGAGGMGVLNASLLSQPVNNMSQMPPQMNKTQAKKNLDMSTFDSLLAPSQSQKSHRTLSQMSSANTAPATNPHTGQSSSQVFVQRPPGSMGQAAYGGAGQGSQGSMGQGSFGGAGQGSQGGMGQGSFGNIGQGQGAFGQAGMMGNYSGGSQGLGQMSWQASAMQKQQQTPGAQHTGVGMGTGFDPFSSTAASSQQKQKTVGGDNLLDFLG</sequence>
<dbReference type="EnsemblMetazoa" id="XM_030989661">
    <property type="protein sequence ID" value="XP_030845521"/>
    <property type="gene ID" value="LOC593097"/>
</dbReference>
<dbReference type="SUPFAM" id="SSF56112">
    <property type="entry name" value="Protein kinase-like (PK-like)"/>
    <property type="match status" value="1"/>
</dbReference>
<feature type="region of interest" description="Disordered" evidence="2">
    <location>
        <begin position="846"/>
        <end position="930"/>
    </location>
</feature>
<feature type="compositionally biased region" description="Basic and acidic residues" evidence="2">
    <location>
        <begin position="702"/>
        <end position="716"/>
    </location>
</feature>
<feature type="region of interest" description="Disordered" evidence="2">
    <location>
        <begin position="724"/>
        <end position="743"/>
    </location>
</feature>
<organism evidence="4 5">
    <name type="scientific">Strongylocentrotus purpuratus</name>
    <name type="common">Purple sea urchin</name>
    <dbReference type="NCBI Taxonomy" id="7668"/>
    <lineage>
        <taxon>Eukaryota</taxon>
        <taxon>Metazoa</taxon>
        <taxon>Echinodermata</taxon>
        <taxon>Eleutherozoa</taxon>
        <taxon>Echinozoa</taxon>
        <taxon>Echinoidea</taxon>
        <taxon>Euechinoidea</taxon>
        <taxon>Echinacea</taxon>
        <taxon>Camarodonta</taxon>
        <taxon>Echinidea</taxon>
        <taxon>Strongylocentrotidae</taxon>
        <taxon>Strongylocentrotus</taxon>
    </lineage>
</organism>
<feature type="compositionally biased region" description="Polar residues" evidence="2">
    <location>
        <begin position="846"/>
        <end position="882"/>
    </location>
</feature>
<feature type="compositionally biased region" description="Low complexity" evidence="2">
    <location>
        <begin position="987"/>
        <end position="999"/>
    </location>
</feature>
<feature type="compositionally biased region" description="Low complexity" evidence="2">
    <location>
        <begin position="665"/>
        <end position="687"/>
    </location>
</feature>
<dbReference type="FunFam" id="1.25.10.10:FF:000189">
    <property type="entry name" value="SCY1-like pseudokinase 2"/>
    <property type="match status" value="1"/>
</dbReference>
<dbReference type="RefSeq" id="XP_030845521.1">
    <property type="nucleotide sequence ID" value="XM_030989661.1"/>
</dbReference>
<dbReference type="KEGG" id="spu:593097"/>
<dbReference type="SMART" id="SM00220">
    <property type="entry name" value="S_TKc"/>
    <property type="match status" value="1"/>
</dbReference>
<evidence type="ECO:0000259" key="3">
    <source>
        <dbReference type="PROSITE" id="PS50011"/>
    </source>
</evidence>
<dbReference type="EnsemblMetazoa" id="XM_030989660">
    <property type="protein sequence ID" value="XP_030845520"/>
    <property type="gene ID" value="LOC593097"/>
</dbReference>
<dbReference type="InParanoid" id="A0A7M7P322"/>
<dbReference type="InterPro" id="IPR011989">
    <property type="entry name" value="ARM-like"/>
</dbReference>
<feature type="compositionally biased region" description="Low complexity" evidence="2">
    <location>
        <begin position="777"/>
        <end position="786"/>
    </location>
</feature>
<evidence type="ECO:0000313" key="4">
    <source>
        <dbReference type="EnsemblMetazoa" id="XP_030845520"/>
    </source>
</evidence>
<dbReference type="OMA" id="XASLTLE"/>
<feature type="compositionally biased region" description="Polar residues" evidence="2">
    <location>
        <begin position="960"/>
        <end position="972"/>
    </location>
</feature>
<comment type="similarity">
    <text evidence="1">Belongs to the protein kinase superfamily.</text>
</comment>
<accession>A0A7M7P322</accession>
<feature type="region of interest" description="Disordered" evidence="2">
    <location>
        <begin position="620"/>
        <end position="717"/>
    </location>
</feature>
<dbReference type="PROSITE" id="PS50011">
    <property type="entry name" value="PROTEIN_KINASE_DOM"/>
    <property type="match status" value="1"/>
</dbReference>
<proteinExistence type="inferred from homology"/>
<dbReference type="GO" id="GO:0004672">
    <property type="term" value="F:protein kinase activity"/>
    <property type="evidence" value="ECO:0007669"/>
    <property type="project" value="InterPro"/>
</dbReference>
<reference evidence="5" key="1">
    <citation type="submission" date="2015-02" db="EMBL/GenBank/DDBJ databases">
        <title>Genome sequencing for Strongylocentrotus purpuratus.</title>
        <authorList>
            <person name="Murali S."/>
            <person name="Liu Y."/>
            <person name="Vee V."/>
            <person name="English A."/>
            <person name="Wang M."/>
            <person name="Skinner E."/>
            <person name="Han Y."/>
            <person name="Muzny D.M."/>
            <person name="Worley K.C."/>
            <person name="Gibbs R.A."/>
        </authorList>
    </citation>
    <scope>NUCLEOTIDE SEQUENCE</scope>
</reference>
<feature type="region of interest" description="Disordered" evidence="2">
    <location>
        <begin position="960"/>
        <end position="1010"/>
    </location>
</feature>
<feature type="region of interest" description="Disordered" evidence="2">
    <location>
        <begin position="768"/>
        <end position="801"/>
    </location>
</feature>
<dbReference type="GeneID" id="593097"/>
<dbReference type="Proteomes" id="UP000007110">
    <property type="component" value="Unassembled WGS sequence"/>
</dbReference>
<evidence type="ECO:0000256" key="1">
    <source>
        <dbReference type="ARBA" id="ARBA00038349"/>
    </source>
</evidence>
<dbReference type="SUPFAM" id="SSF48371">
    <property type="entry name" value="ARM repeat"/>
    <property type="match status" value="1"/>
</dbReference>
<reference evidence="4" key="2">
    <citation type="submission" date="2021-01" db="UniProtKB">
        <authorList>
            <consortium name="EnsemblMetazoa"/>
        </authorList>
    </citation>
    <scope>IDENTIFICATION</scope>
</reference>
<dbReference type="InterPro" id="IPR016024">
    <property type="entry name" value="ARM-type_fold"/>
</dbReference>
<dbReference type="Gene3D" id="1.10.510.10">
    <property type="entry name" value="Transferase(Phosphotransferase) domain 1"/>
    <property type="match status" value="1"/>
</dbReference>
<evidence type="ECO:0000256" key="2">
    <source>
        <dbReference type="SAM" id="MobiDB-lite"/>
    </source>
</evidence>
<feature type="domain" description="Protein kinase" evidence="3">
    <location>
        <begin position="23"/>
        <end position="316"/>
    </location>
</feature>
<dbReference type="PANTHER" id="PTHR12984:SF6">
    <property type="entry name" value="SCY1-LIKE PROTEIN 2"/>
    <property type="match status" value="1"/>
</dbReference>
<dbReference type="Gene3D" id="1.25.10.10">
    <property type="entry name" value="Leucine-rich Repeat Variant"/>
    <property type="match status" value="1"/>
</dbReference>
<dbReference type="GO" id="GO:0005524">
    <property type="term" value="F:ATP binding"/>
    <property type="evidence" value="ECO:0007669"/>
    <property type="project" value="InterPro"/>
</dbReference>
<dbReference type="InterPro" id="IPR000719">
    <property type="entry name" value="Prot_kinase_dom"/>
</dbReference>